<organism evidence="1 2">
    <name type="scientific">Natrialba hulunbeirensis JCM 10989</name>
    <dbReference type="NCBI Taxonomy" id="1227493"/>
    <lineage>
        <taxon>Archaea</taxon>
        <taxon>Methanobacteriati</taxon>
        <taxon>Methanobacteriota</taxon>
        <taxon>Stenosarchaea group</taxon>
        <taxon>Halobacteria</taxon>
        <taxon>Halobacteriales</taxon>
        <taxon>Natrialbaceae</taxon>
        <taxon>Natrialba</taxon>
    </lineage>
</organism>
<dbReference type="EMBL" id="AOIM01000015">
    <property type="protein sequence ID" value="ELY92946.1"/>
    <property type="molecule type" value="Genomic_DNA"/>
</dbReference>
<reference evidence="1 2" key="1">
    <citation type="journal article" date="2014" name="PLoS Genet.">
        <title>Phylogenetically driven sequencing of extremely halophilic archaea reveals strategies for static and dynamic osmo-response.</title>
        <authorList>
            <person name="Becker E.A."/>
            <person name="Seitzer P.M."/>
            <person name="Tritt A."/>
            <person name="Larsen D."/>
            <person name="Krusor M."/>
            <person name="Yao A.I."/>
            <person name="Wu D."/>
            <person name="Madern D."/>
            <person name="Eisen J.A."/>
            <person name="Darling A.E."/>
            <person name="Facciotti M.T."/>
        </authorList>
    </citation>
    <scope>NUCLEOTIDE SEQUENCE [LARGE SCALE GENOMIC DNA]</scope>
    <source>
        <strain evidence="1 2">JCM 10989</strain>
    </source>
</reference>
<protein>
    <submittedName>
        <fullName evidence="1">Uncharacterized protein</fullName>
    </submittedName>
</protein>
<evidence type="ECO:0000313" key="1">
    <source>
        <dbReference type="EMBL" id="ELY92946.1"/>
    </source>
</evidence>
<name>M0A3P7_9EURY</name>
<proteinExistence type="predicted"/>
<dbReference type="RefSeq" id="WP_006652519.1">
    <property type="nucleotide sequence ID" value="NZ_AOIM01000015.1"/>
</dbReference>
<keyword evidence="2" id="KW-1185">Reference proteome</keyword>
<dbReference type="Proteomes" id="UP000011519">
    <property type="component" value="Unassembled WGS sequence"/>
</dbReference>
<sequence length="221" mass="24132">MTTSTAVLGTSTAAVVAESDRDQTGTGNDAAAVGRYRDAERFAEALESERKFLQLLVEEGVLEHAGDELLDGDVSPAPAGAVDGELVGTVDTRDGPVVQLNVIKEIDDGAVNVVIYPESDRTAYATVTRVRDDTIAIYRRERGAPDGALEVLIDDYGLDDETVSTQDWPNFCDSCPDDDRCCECRKTCVNDCCQSSCTPVYEYRCFCGIRCHDPRCWSDCY</sequence>
<dbReference type="PATRIC" id="fig|1227493.4.peg.1265"/>
<gene>
    <name evidence="1" type="ORF">C483_06430</name>
</gene>
<dbReference type="AlphaFoldDB" id="M0A3P7"/>
<evidence type="ECO:0000313" key="2">
    <source>
        <dbReference type="Proteomes" id="UP000011519"/>
    </source>
</evidence>
<comment type="caution">
    <text evidence="1">The sequence shown here is derived from an EMBL/GenBank/DDBJ whole genome shotgun (WGS) entry which is preliminary data.</text>
</comment>
<accession>M0A3P7</accession>